<dbReference type="InterPro" id="IPR024199">
    <property type="entry name" value="Uncharacterised_DsbB"/>
</dbReference>
<dbReference type="AlphaFoldDB" id="A0A934UZ51"/>
<comment type="caution">
    <text evidence="6">The sequence shown here is derived from an EMBL/GenBank/DDBJ whole genome shotgun (WGS) entry which is preliminary data.</text>
</comment>
<dbReference type="GO" id="GO:0015035">
    <property type="term" value="F:protein-disulfide reductase activity"/>
    <property type="evidence" value="ECO:0007669"/>
    <property type="project" value="InterPro"/>
</dbReference>
<comment type="subcellular location">
    <subcellularLocation>
        <location evidence="1">Membrane</location>
        <topology evidence="1">Multi-pass membrane protein</topology>
    </subcellularLocation>
</comment>
<dbReference type="RefSeq" id="WP_081728446.1">
    <property type="nucleotide sequence ID" value="NZ_NRRE01000008.1"/>
</dbReference>
<evidence type="ECO:0000256" key="4">
    <source>
        <dbReference type="ARBA" id="ARBA00023136"/>
    </source>
</evidence>
<dbReference type="GO" id="GO:0006457">
    <property type="term" value="P:protein folding"/>
    <property type="evidence" value="ECO:0007669"/>
    <property type="project" value="InterPro"/>
</dbReference>
<dbReference type="Gene3D" id="1.20.1550.10">
    <property type="entry name" value="DsbB-like"/>
    <property type="match status" value="1"/>
</dbReference>
<dbReference type="GO" id="GO:0016020">
    <property type="term" value="C:membrane"/>
    <property type="evidence" value="ECO:0007669"/>
    <property type="project" value="UniProtKB-SubCell"/>
</dbReference>
<feature type="transmembrane region" description="Helical" evidence="5">
    <location>
        <begin position="52"/>
        <end position="70"/>
    </location>
</feature>
<proteinExistence type="predicted"/>
<evidence type="ECO:0000256" key="2">
    <source>
        <dbReference type="ARBA" id="ARBA00022692"/>
    </source>
</evidence>
<dbReference type="InterPro" id="IPR023380">
    <property type="entry name" value="DsbB-like_sf"/>
</dbReference>
<evidence type="ECO:0000256" key="1">
    <source>
        <dbReference type="ARBA" id="ARBA00004141"/>
    </source>
</evidence>
<keyword evidence="3 5" id="KW-1133">Transmembrane helix</keyword>
<evidence type="ECO:0000256" key="3">
    <source>
        <dbReference type="ARBA" id="ARBA00022989"/>
    </source>
</evidence>
<keyword evidence="2 5" id="KW-0812">Transmembrane</keyword>
<dbReference type="InterPro" id="IPR003752">
    <property type="entry name" value="DiS_bond_form_DsbB/BdbC"/>
</dbReference>
<keyword evidence="4 5" id="KW-0472">Membrane</keyword>
<dbReference type="EMBL" id="NRRE01000008">
    <property type="protein sequence ID" value="MBK1695995.1"/>
    <property type="molecule type" value="Genomic_DNA"/>
</dbReference>
<name>A0A934UZ51_9PROT</name>
<evidence type="ECO:0000313" key="6">
    <source>
        <dbReference type="EMBL" id="MBK1695995.1"/>
    </source>
</evidence>
<dbReference type="SUPFAM" id="SSF158442">
    <property type="entry name" value="DsbB-like"/>
    <property type="match status" value="1"/>
</dbReference>
<sequence>MSSDQTDLSHLTPGSRIVPAAIFAVSVSALAFALISQYGFGLQPCELCIWQRWPYVAAALFGFAAALGPFSRYARVTLVIAAGLAFLTGAGIAGYHAGVEYGWWAGLPGCSGAALSSDVRVEDLQAALAGQDRIVACDEPAFIFAGLSMAGWNFVLSLLLTAGTVWALVTRRAG</sequence>
<dbReference type="PIRSF" id="PIRSF033913">
    <property type="entry name" value="S-S_format_DsbB"/>
    <property type="match status" value="1"/>
</dbReference>
<reference evidence="6" key="1">
    <citation type="submission" date="2017-08" db="EMBL/GenBank/DDBJ databases">
        <authorList>
            <person name="Imhoff J.F."/>
            <person name="Rahn T."/>
            <person name="Kuenzel S."/>
            <person name="Neulinger S.C."/>
        </authorList>
    </citation>
    <scope>NUCLEOTIDE SEQUENCE</scope>
    <source>
        <strain evidence="6">DSM 9154</strain>
    </source>
</reference>
<evidence type="ECO:0000256" key="5">
    <source>
        <dbReference type="SAM" id="Phobius"/>
    </source>
</evidence>
<reference evidence="6" key="2">
    <citation type="journal article" date="2020" name="Microorganisms">
        <title>Osmotic Adaptation and Compatible Solute Biosynthesis of Phototrophic Bacteria as Revealed from Genome Analyses.</title>
        <authorList>
            <person name="Imhoff J.F."/>
            <person name="Rahn T."/>
            <person name="Kunzel S."/>
            <person name="Keller A."/>
            <person name="Neulinger S.C."/>
        </authorList>
    </citation>
    <scope>NUCLEOTIDE SEQUENCE</scope>
    <source>
        <strain evidence="6">DSM 9154</strain>
    </source>
</reference>
<accession>A0A934UZ51</accession>
<evidence type="ECO:0000313" key="7">
    <source>
        <dbReference type="Proteomes" id="UP000778970"/>
    </source>
</evidence>
<organism evidence="6 7">
    <name type="scientific">Rhodovibrio salinarum</name>
    <dbReference type="NCBI Taxonomy" id="1087"/>
    <lineage>
        <taxon>Bacteria</taxon>
        <taxon>Pseudomonadati</taxon>
        <taxon>Pseudomonadota</taxon>
        <taxon>Alphaproteobacteria</taxon>
        <taxon>Rhodospirillales</taxon>
        <taxon>Rhodovibrionaceae</taxon>
        <taxon>Rhodovibrio</taxon>
    </lineage>
</organism>
<gene>
    <name evidence="6" type="ORF">CKO21_01885</name>
</gene>
<dbReference type="Pfam" id="PF02600">
    <property type="entry name" value="DsbB"/>
    <property type="match status" value="1"/>
</dbReference>
<feature type="transmembrane region" description="Helical" evidence="5">
    <location>
        <begin position="77"/>
        <end position="97"/>
    </location>
</feature>
<feature type="transmembrane region" description="Helical" evidence="5">
    <location>
        <begin position="150"/>
        <end position="169"/>
    </location>
</feature>
<keyword evidence="7" id="KW-1185">Reference proteome</keyword>
<protein>
    <submittedName>
        <fullName evidence="6">Disulfide bond formation protein B</fullName>
    </submittedName>
</protein>
<dbReference type="Proteomes" id="UP000778970">
    <property type="component" value="Unassembled WGS sequence"/>
</dbReference>
<feature type="transmembrane region" description="Helical" evidence="5">
    <location>
        <begin position="20"/>
        <end position="40"/>
    </location>
</feature>